<sequence>PTTGPVPPTATGLPGAGAPTSTTGPATVAVPCRSGPSGQRVIDVVRRAKVLPADVRIRVATGPLCADDWHYTALDVTGHEQLQVVTRGQPAAPRLVTAGTDVCTVEVRAAGPPAVRALACDGGPVGVPGA</sequence>
<protein>
    <submittedName>
        <fullName evidence="2">Uncharacterized protein</fullName>
    </submittedName>
</protein>
<dbReference type="AlphaFoldDB" id="A0A2W2C329"/>
<reference evidence="2 3" key="1">
    <citation type="submission" date="2018-01" db="EMBL/GenBank/DDBJ databases">
        <title>Draft genome sequence of Salinispora sp. 13K206.</title>
        <authorList>
            <person name="Sahin N."/>
            <person name="Saygin H."/>
            <person name="Ay H."/>
        </authorList>
    </citation>
    <scope>NUCLEOTIDE SEQUENCE [LARGE SCALE GENOMIC DNA]</scope>
    <source>
        <strain evidence="2 3">13K206</strain>
    </source>
</reference>
<comment type="caution">
    <text evidence="2">The sequence shown here is derived from an EMBL/GenBank/DDBJ whole genome shotgun (WGS) entry which is preliminary data.</text>
</comment>
<gene>
    <name evidence="2" type="ORF">C1I99_31570</name>
</gene>
<evidence type="ECO:0000313" key="2">
    <source>
        <dbReference type="EMBL" id="PZF82377.1"/>
    </source>
</evidence>
<evidence type="ECO:0000256" key="1">
    <source>
        <dbReference type="SAM" id="MobiDB-lite"/>
    </source>
</evidence>
<accession>A0A2W2C329</accession>
<evidence type="ECO:0000313" key="3">
    <source>
        <dbReference type="Proteomes" id="UP000248749"/>
    </source>
</evidence>
<organism evidence="2 3">
    <name type="scientific">Micromonospora deserti</name>
    <dbReference type="NCBI Taxonomy" id="2070366"/>
    <lineage>
        <taxon>Bacteria</taxon>
        <taxon>Bacillati</taxon>
        <taxon>Actinomycetota</taxon>
        <taxon>Actinomycetes</taxon>
        <taxon>Micromonosporales</taxon>
        <taxon>Micromonosporaceae</taxon>
        <taxon>Micromonospora</taxon>
    </lineage>
</organism>
<keyword evidence="3" id="KW-1185">Reference proteome</keyword>
<dbReference type="Proteomes" id="UP000248749">
    <property type="component" value="Unassembled WGS sequence"/>
</dbReference>
<feature type="region of interest" description="Disordered" evidence="1">
    <location>
        <begin position="1"/>
        <end position="33"/>
    </location>
</feature>
<proteinExistence type="predicted"/>
<feature type="non-terminal residue" evidence="2">
    <location>
        <position position="1"/>
    </location>
</feature>
<name>A0A2W2C329_9ACTN</name>
<feature type="compositionally biased region" description="Low complexity" evidence="1">
    <location>
        <begin position="9"/>
        <end position="31"/>
    </location>
</feature>
<dbReference type="EMBL" id="POUB01000516">
    <property type="protein sequence ID" value="PZF82377.1"/>
    <property type="molecule type" value="Genomic_DNA"/>
</dbReference>